<dbReference type="Pfam" id="PF01336">
    <property type="entry name" value="tRNA_anti-codon"/>
    <property type="match status" value="1"/>
</dbReference>
<dbReference type="Proteomes" id="UP000317593">
    <property type="component" value="Unassembled WGS sequence"/>
</dbReference>
<evidence type="ECO:0000256" key="5">
    <source>
        <dbReference type="ARBA" id="ARBA00022917"/>
    </source>
</evidence>
<comment type="similarity">
    <text evidence="1 7">Belongs to the class-II aminoacyl-tRNA synthetase family.</text>
</comment>
<dbReference type="Gene3D" id="3.30.930.10">
    <property type="entry name" value="Bira Bifunctional Protein, Domain 2"/>
    <property type="match status" value="1"/>
</dbReference>
<evidence type="ECO:0000256" key="6">
    <source>
        <dbReference type="ARBA" id="ARBA00023146"/>
    </source>
</evidence>
<keyword evidence="5 7" id="KW-0648">Protein biosynthesis</keyword>
<feature type="coiled-coil region" evidence="8">
    <location>
        <begin position="249"/>
        <end position="329"/>
    </location>
</feature>
<evidence type="ECO:0000256" key="3">
    <source>
        <dbReference type="ARBA" id="ARBA00022741"/>
    </source>
</evidence>
<organism evidence="10 11">
    <name type="scientific">Fodinibius sediminis</name>
    <dbReference type="NCBI Taxonomy" id="1214077"/>
    <lineage>
        <taxon>Bacteria</taxon>
        <taxon>Pseudomonadati</taxon>
        <taxon>Balneolota</taxon>
        <taxon>Balneolia</taxon>
        <taxon>Balneolales</taxon>
        <taxon>Balneolaceae</taxon>
        <taxon>Fodinibius</taxon>
    </lineage>
</organism>
<name>A0A521E5Q0_9BACT</name>
<keyword evidence="7" id="KW-0963">Cytoplasm</keyword>
<keyword evidence="2 7" id="KW-0436">Ligase</keyword>
<comment type="subunit">
    <text evidence="7">Homodimer.</text>
</comment>
<dbReference type="InterPro" id="IPR002312">
    <property type="entry name" value="Asp/Asn-tRNA-synth_IIb"/>
</dbReference>
<keyword evidence="3 7" id="KW-0547">Nucleotide-binding</keyword>
<dbReference type="EC" id="6.1.1.22" evidence="7"/>
<sequence>MVYISNLSDHEDQKVTLKGWIYNSRSSKNLFFLEVRDGSGICQCVVAKDSVSEEAWEAADSLRQESSLEITGIVVEDERSIGGYELQVTNLEVIQIAEDYPITPKEHGVDFLMENRHLWLRSQRQWAAMRVRNEIIYAIHMFFQERGFVQMDAPIFTGNAAEGTTNLFETAYFDEEAYLTQSGQLYGEAMAMAHGLIYTFGPTFRAEKSKTRRHLTEFWMIEPEMAFYDLNMNMELAEDFIKFVVNRVLERRHSELEILERDTEKLKKTVADDFPRISYTEAVETLRSDKMAKMLDQMVEDREQKREELKQEREELKKEHGQAKKWRKAQIDQRVKDIGGRLDQIEEDLRNIPDWRDSALNFEWGEDFGGSDETLLTMQYDTPVLVHRYPAEIKAFYMKRDPEDEKLALAVDMLAPEGYGEIIGGSEREADLETLRKRLTEHGLSEEVFGWYLDLRKYGSVPHSGFGLGLERTVAWLCGLDHVRETIPFPRMMGRLTP</sequence>
<evidence type="ECO:0000256" key="2">
    <source>
        <dbReference type="ARBA" id="ARBA00022598"/>
    </source>
</evidence>
<proteinExistence type="inferred from homology"/>
<dbReference type="GO" id="GO:0003676">
    <property type="term" value="F:nucleic acid binding"/>
    <property type="evidence" value="ECO:0007669"/>
    <property type="project" value="InterPro"/>
</dbReference>
<keyword evidence="11" id="KW-1185">Reference proteome</keyword>
<dbReference type="GO" id="GO:0005737">
    <property type="term" value="C:cytoplasm"/>
    <property type="evidence" value="ECO:0007669"/>
    <property type="project" value="UniProtKB-SubCell"/>
</dbReference>
<keyword evidence="6 7" id="KW-0030">Aminoacyl-tRNA synthetase</keyword>
<dbReference type="InterPro" id="IPR004522">
    <property type="entry name" value="Asn-tRNA-ligase"/>
</dbReference>
<evidence type="ECO:0000256" key="4">
    <source>
        <dbReference type="ARBA" id="ARBA00022840"/>
    </source>
</evidence>
<evidence type="ECO:0000256" key="1">
    <source>
        <dbReference type="ARBA" id="ARBA00008226"/>
    </source>
</evidence>
<evidence type="ECO:0000313" key="11">
    <source>
        <dbReference type="Proteomes" id="UP000317593"/>
    </source>
</evidence>
<dbReference type="SUPFAM" id="SSF50249">
    <property type="entry name" value="Nucleic acid-binding proteins"/>
    <property type="match status" value="1"/>
</dbReference>
<keyword evidence="8" id="KW-0175">Coiled coil</keyword>
<dbReference type="GO" id="GO:0004816">
    <property type="term" value="F:asparagine-tRNA ligase activity"/>
    <property type="evidence" value="ECO:0007669"/>
    <property type="project" value="UniProtKB-UniRule"/>
</dbReference>
<reference evidence="10 11" key="1">
    <citation type="submission" date="2017-05" db="EMBL/GenBank/DDBJ databases">
        <authorList>
            <person name="Varghese N."/>
            <person name="Submissions S."/>
        </authorList>
    </citation>
    <scope>NUCLEOTIDE SEQUENCE [LARGE SCALE GENOMIC DNA]</scope>
    <source>
        <strain evidence="10 11">DSM 21194</strain>
    </source>
</reference>
<evidence type="ECO:0000259" key="9">
    <source>
        <dbReference type="PROSITE" id="PS50862"/>
    </source>
</evidence>
<dbReference type="InterPro" id="IPR012340">
    <property type="entry name" value="NA-bd_OB-fold"/>
</dbReference>
<comment type="catalytic activity">
    <reaction evidence="7">
        <text>tRNA(Asn) + L-asparagine + ATP = L-asparaginyl-tRNA(Asn) + AMP + diphosphate + H(+)</text>
        <dbReference type="Rhea" id="RHEA:11180"/>
        <dbReference type="Rhea" id="RHEA-COMP:9659"/>
        <dbReference type="Rhea" id="RHEA-COMP:9674"/>
        <dbReference type="ChEBI" id="CHEBI:15378"/>
        <dbReference type="ChEBI" id="CHEBI:30616"/>
        <dbReference type="ChEBI" id="CHEBI:33019"/>
        <dbReference type="ChEBI" id="CHEBI:58048"/>
        <dbReference type="ChEBI" id="CHEBI:78442"/>
        <dbReference type="ChEBI" id="CHEBI:78515"/>
        <dbReference type="ChEBI" id="CHEBI:456215"/>
        <dbReference type="EC" id="6.1.1.22"/>
    </reaction>
</comment>
<dbReference type="CDD" id="cd04323">
    <property type="entry name" value="AsnRS_cyto_like_N"/>
    <property type="match status" value="1"/>
</dbReference>
<dbReference type="InterPro" id="IPR045864">
    <property type="entry name" value="aa-tRNA-synth_II/BPL/LPL"/>
</dbReference>
<evidence type="ECO:0000256" key="7">
    <source>
        <dbReference type="HAMAP-Rule" id="MF_00534"/>
    </source>
</evidence>
<dbReference type="CDD" id="cd00776">
    <property type="entry name" value="AsxRS_core"/>
    <property type="match status" value="1"/>
</dbReference>
<protein>
    <recommendedName>
        <fullName evidence="7">Asparagine--tRNA ligase</fullName>
        <ecNumber evidence="7">6.1.1.22</ecNumber>
    </recommendedName>
    <alternativeName>
        <fullName evidence="7">Asparaginyl-tRNA synthetase</fullName>
        <shortName evidence="7">AsnRS</shortName>
    </alternativeName>
</protein>
<dbReference type="OrthoDB" id="9802326at2"/>
<dbReference type="PANTHER" id="PTHR22594">
    <property type="entry name" value="ASPARTYL/LYSYL-TRNA SYNTHETASE"/>
    <property type="match status" value="1"/>
</dbReference>
<dbReference type="InterPro" id="IPR004365">
    <property type="entry name" value="NA-bd_OB_tRNA"/>
</dbReference>
<feature type="domain" description="Aminoacyl-transfer RNA synthetases class-II family profile" evidence="9">
    <location>
        <begin position="129"/>
        <end position="498"/>
    </location>
</feature>
<dbReference type="PANTHER" id="PTHR22594:SF34">
    <property type="entry name" value="ASPARAGINE--TRNA LIGASE, MITOCHONDRIAL-RELATED"/>
    <property type="match status" value="1"/>
</dbReference>
<dbReference type="AlphaFoldDB" id="A0A521E5Q0"/>
<evidence type="ECO:0000313" key="10">
    <source>
        <dbReference type="EMBL" id="SMO79268.1"/>
    </source>
</evidence>
<dbReference type="EMBL" id="FXTH01000013">
    <property type="protein sequence ID" value="SMO79268.1"/>
    <property type="molecule type" value="Genomic_DNA"/>
</dbReference>
<dbReference type="GO" id="GO:0005524">
    <property type="term" value="F:ATP binding"/>
    <property type="evidence" value="ECO:0007669"/>
    <property type="project" value="UniProtKB-UniRule"/>
</dbReference>
<dbReference type="Pfam" id="PF00152">
    <property type="entry name" value="tRNA-synt_2"/>
    <property type="match status" value="1"/>
</dbReference>
<evidence type="ECO:0000256" key="8">
    <source>
        <dbReference type="SAM" id="Coils"/>
    </source>
</evidence>
<accession>A0A521E5Q0</accession>
<dbReference type="PROSITE" id="PS50862">
    <property type="entry name" value="AA_TRNA_LIGASE_II"/>
    <property type="match status" value="1"/>
</dbReference>
<dbReference type="HAMAP" id="MF_00534">
    <property type="entry name" value="Asn_tRNA_synth"/>
    <property type="match status" value="1"/>
</dbReference>
<dbReference type="InterPro" id="IPR004364">
    <property type="entry name" value="Aa-tRNA-synt_II"/>
</dbReference>
<gene>
    <name evidence="7" type="primary">asnS</name>
    <name evidence="10" type="ORF">SAMN06265218_11398</name>
</gene>
<dbReference type="InterPro" id="IPR006195">
    <property type="entry name" value="aa-tRNA-synth_II"/>
</dbReference>
<dbReference type="SUPFAM" id="SSF55681">
    <property type="entry name" value="Class II aaRS and biotin synthetases"/>
    <property type="match status" value="1"/>
</dbReference>
<dbReference type="RefSeq" id="WP_142715289.1">
    <property type="nucleotide sequence ID" value="NZ_FXTH01000013.1"/>
</dbReference>
<dbReference type="PRINTS" id="PR01042">
    <property type="entry name" value="TRNASYNTHASP"/>
</dbReference>
<dbReference type="GO" id="GO:0006421">
    <property type="term" value="P:asparaginyl-tRNA aminoacylation"/>
    <property type="evidence" value="ECO:0007669"/>
    <property type="project" value="UniProtKB-UniRule"/>
</dbReference>
<keyword evidence="4 7" id="KW-0067">ATP-binding</keyword>
<comment type="subcellular location">
    <subcellularLocation>
        <location evidence="7">Cytoplasm</location>
    </subcellularLocation>
</comment>
<dbReference type="Gene3D" id="2.40.50.140">
    <property type="entry name" value="Nucleic acid-binding proteins"/>
    <property type="match status" value="1"/>
</dbReference>